<feature type="transmembrane region" description="Helical" evidence="1">
    <location>
        <begin position="12"/>
        <end position="35"/>
    </location>
</feature>
<comment type="caution">
    <text evidence="2">The sequence shown here is derived from an EMBL/GenBank/DDBJ whole genome shotgun (WGS) entry which is preliminary data.</text>
</comment>
<dbReference type="RefSeq" id="WP_004928724.1">
    <property type="nucleotide sequence ID" value="NZ_BCMA01000005.1"/>
</dbReference>
<sequence>MRKSQRGASYLGIFFGVIVFALVVKAAIALAPAYLDDRIINNQIEELLQESSGNTTVEKFDSQMNQRLDMNNIRDLNFREIAKVTINKGGLHIVKQYEVRKSFLLNIDLVLKFEKSFDQNSVQAQ</sequence>
<keyword evidence="1" id="KW-0812">Transmembrane</keyword>
<protein>
    <recommendedName>
        <fullName evidence="4">DUF4845 domain-containing protein</fullName>
    </recommendedName>
</protein>
<dbReference type="InterPro" id="IPR032314">
    <property type="entry name" value="DUF4845"/>
</dbReference>
<keyword evidence="3" id="KW-1185">Reference proteome</keyword>
<evidence type="ECO:0000313" key="3">
    <source>
        <dbReference type="Proteomes" id="UP001233360"/>
    </source>
</evidence>
<organism evidence="2 3">
    <name type="scientific">Acinetobacter baylyi</name>
    <dbReference type="NCBI Taxonomy" id="202950"/>
    <lineage>
        <taxon>Bacteria</taxon>
        <taxon>Pseudomonadati</taxon>
        <taxon>Pseudomonadota</taxon>
        <taxon>Gammaproteobacteria</taxon>
        <taxon>Moraxellales</taxon>
        <taxon>Moraxellaceae</taxon>
        <taxon>Acinetobacter</taxon>
    </lineage>
</organism>
<dbReference type="GeneID" id="45234865"/>
<keyword evidence="1" id="KW-0472">Membrane</keyword>
<gene>
    <name evidence="2" type="ORF">QE380_003160</name>
</gene>
<dbReference type="Proteomes" id="UP001233360">
    <property type="component" value="Unassembled WGS sequence"/>
</dbReference>
<evidence type="ECO:0000256" key="1">
    <source>
        <dbReference type="SAM" id="Phobius"/>
    </source>
</evidence>
<name>A0ABU0V0B0_ACIBI</name>
<accession>A0ABU0V0B0</accession>
<proteinExistence type="predicted"/>
<dbReference type="EMBL" id="JAUTBK010000002">
    <property type="protein sequence ID" value="MDQ1210237.1"/>
    <property type="molecule type" value="Genomic_DNA"/>
</dbReference>
<dbReference type="Pfam" id="PF16137">
    <property type="entry name" value="DUF4845"/>
    <property type="match status" value="1"/>
</dbReference>
<evidence type="ECO:0000313" key="2">
    <source>
        <dbReference type="EMBL" id="MDQ1210237.1"/>
    </source>
</evidence>
<reference evidence="2 3" key="1">
    <citation type="submission" date="2023-07" db="EMBL/GenBank/DDBJ databases">
        <title>Functional and genomic diversity of the sorghum phyllosphere microbiome.</title>
        <authorList>
            <person name="Shade A."/>
        </authorList>
    </citation>
    <scope>NUCLEOTIDE SEQUENCE [LARGE SCALE GENOMIC DNA]</scope>
    <source>
        <strain evidence="2 3">SORGH_AS_0887</strain>
    </source>
</reference>
<evidence type="ECO:0008006" key="4">
    <source>
        <dbReference type="Google" id="ProtNLM"/>
    </source>
</evidence>
<keyword evidence="1" id="KW-1133">Transmembrane helix</keyword>